<organism evidence="1 2">
    <name type="scientific">Mycena chlorophos</name>
    <name type="common">Agaric fungus</name>
    <name type="synonym">Agaricus chlorophos</name>
    <dbReference type="NCBI Taxonomy" id="658473"/>
    <lineage>
        <taxon>Eukaryota</taxon>
        <taxon>Fungi</taxon>
        <taxon>Dikarya</taxon>
        <taxon>Basidiomycota</taxon>
        <taxon>Agaricomycotina</taxon>
        <taxon>Agaricomycetes</taxon>
        <taxon>Agaricomycetidae</taxon>
        <taxon>Agaricales</taxon>
        <taxon>Marasmiineae</taxon>
        <taxon>Mycenaceae</taxon>
        <taxon>Mycena</taxon>
    </lineage>
</organism>
<name>A0ABQ0L642_MYCCL</name>
<keyword evidence="2" id="KW-1185">Reference proteome</keyword>
<evidence type="ECO:0000313" key="1">
    <source>
        <dbReference type="EMBL" id="GAT46643.1"/>
    </source>
</evidence>
<gene>
    <name evidence="1" type="ORF">MCHLO_04147</name>
</gene>
<sequence length="229" mass="25574">MPFSANLFTVRDPEGLKQKHCRSLVAEMEQDKPHPPNFSSLPPSCTVSKLKMPATILKHQYRAVESGRFDTALAFVQHNVRKVVVWSRLLQALVAVVWPANPEGEPLTLSMMPHALWERGLLWPCFCSVLCSGQILSSRIVAWPDGSVAALCHHQEPQCQFFIFLNHTYHHSLTTKPMQHVPSAILQGCHIVHNLLATTAPNYGCPDYLGDDGKQLYKLVLKFLVSAAS</sequence>
<accession>A0ABQ0L642</accession>
<reference evidence="1" key="1">
    <citation type="submission" date="2014-09" db="EMBL/GenBank/DDBJ databases">
        <title>Genome sequence of the luminous mushroom Mycena chlorophos for searching fungal bioluminescence genes.</title>
        <authorList>
            <person name="Tanaka Y."/>
            <person name="Kasuga D."/>
            <person name="Oba Y."/>
            <person name="Hase S."/>
            <person name="Sato K."/>
            <person name="Oba Y."/>
            <person name="Sakakibara Y."/>
        </authorList>
    </citation>
    <scope>NUCLEOTIDE SEQUENCE</scope>
</reference>
<dbReference type="EMBL" id="DF842655">
    <property type="protein sequence ID" value="GAT46643.1"/>
    <property type="molecule type" value="Genomic_DNA"/>
</dbReference>
<dbReference type="Proteomes" id="UP000815677">
    <property type="component" value="Unassembled WGS sequence"/>
</dbReference>
<protein>
    <submittedName>
        <fullName evidence="1">Uncharacterized protein</fullName>
    </submittedName>
</protein>
<proteinExistence type="predicted"/>
<evidence type="ECO:0000313" key="2">
    <source>
        <dbReference type="Proteomes" id="UP000815677"/>
    </source>
</evidence>